<evidence type="ECO:0000313" key="15">
    <source>
        <dbReference type="EMBL" id="CAK8163463.1"/>
    </source>
</evidence>
<evidence type="ECO:0000256" key="12">
    <source>
        <dbReference type="ARBA" id="ARBA00048823"/>
    </source>
</evidence>
<dbReference type="EC" id="6.1.1.11" evidence="4 13"/>
<comment type="pathway">
    <text evidence="2">Aminoacyl-tRNA biosynthesis; selenocysteinyl-tRNA(Sec) biosynthesis; L-seryl-tRNA(Sec) from L-serine and tRNA(Sec): step 1/1.</text>
</comment>
<dbReference type="PRINTS" id="PR00981">
    <property type="entry name" value="TRNASYNTHSER"/>
</dbReference>
<evidence type="ECO:0000256" key="6">
    <source>
        <dbReference type="ARBA" id="ARBA00022598"/>
    </source>
</evidence>
<dbReference type="SUPFAM" id="SSF55681">
    <property type="entry name" value="Class II aaRS and biotin synthetases"/>
    <property type="match status" value="1"/>
</dbReference>
<dbReference type="InterPro" id="IPR002317">
    <property type="entry name" value="Ser-tRNA-ligase_type_1"/>
</dbReference>
<evidence type="ECO:0000256" key="5">
    <source>
        <dbReference type="ARBA" id="ARBA00022490"/>
    </source>
</evidence>
<dbReference type="EMBL" id="CAWVOK010000032">
    <property type="protein sequence ID" value="CAK8163463.1"/>
    <property type="molecule type" value="Genomic_DNA"/>
</dbReference>
<dbReference type="PANTHER" id="PTHR43697:SF1">
    <property type="entry name" value="SERINE--TRNA LIGASE"/>
    <property type="match status" value="1"/>
</dbReference>
<evidence type="ECO:0000256" key="7">
    <source>
        <dbReference type="ARBA" id="ARBA00022741"/>
    </source>
</evidence>
<dbReference type="Proteomes" id="UP001314181">
    <property type="component" value="Unassembled WGS sequence"/>
</dbReference>
<keyword evidence="10" id="KW-0030">Aminoacyl-tRNA synthetase</keyword>
<dbReference type="PANTHER" id="PTHR43697">
    <property type="entry name" value="SERYL-TRNA SYNTHETASE"/>
    <property type="match status" value="1"/>
</dbReference>
<organism evidence="15 16">
    <name type="scientific">Candidatus Xenohaliotis californiensis</name>
    <dbReference type="NCBI Taxonomy" id="84677"/>
    <lineage>
        <taxon>Bacteria</taxon>
        <taxon>Pseudomonadati</taxon>
        <taxon>Pseudomonadota</taxon>
        <taxon>Alphaproteobacteria</taxon>
        <taxon>Rickettsiales</taxon>
        <taxon>Anaplasmataceae</taxon>
        <taxon>Candidatus Xenohaliotis</taxon>
    </lineage>
</organism>
<evidence type="ECO:0000256" key="11">
    <source>
        <dbReference type="ARBA" id="ARBA00047929"/>
    </source>
</evidence>
<dbReference type="Gene3D" id="3.30.930.10">
    <property type="entry name" value="Bira Bifunctional Protein, Domain 2"/>
    <property type="match status" value="2"/>
</dbReference>
<keyword evidence="7" id="KW-0547">Nucleotide-binding</keyword>
<keyword evidence="16" id="KW-1185">Reference proteome</keyword>
<keyword evidence="6 15" id="KW-0436">Ligase</keyword>
<name>A0ABP0EX86_9RICK</name>
<comment type="subcellular location">
    <subcellularLocation>
        <location evidence="1">Cytoplasm</location>
    </subcellularLocation>
</comment>
<evidence type="ECO:0000313" key="16">
    <source>
        <dbReference type="Proteomes" id="UP001314181"/>
    </source>
</evidence>
<evidence type="ECO:0000256" key="3">
    <source>
        <dbReference type="ARBA" id="ARBA00010728"/>
    </source>
</evidence>
<keyword evidence="5" id="KW-0963">Cytoplasm</keyword>
<dbReference type="InterPro" id="IPR006195">
    <property type="entry name" value="aa-tRNA-synth_II"/>
</dbReference>
<evidence type="ECO:0000256" key="8">
    <source>
        <dbReference type="ARBA" id="ARBA00022840"/>
    </source>
</evidence>
<comment type="catalytic activity">
    <reaction evidence="12">
        <text>tRNA(Ser) + L-serine + ATP = L-seryl-tRNA(Ser) + AMP + diphosphate + H(+)</text>
        <dbReference type="Rhea" id="RHEA:12292"/>
        <dbReference type="Rhea" id="RHEA-COMP:9669"/>
        <dbReference type="Rhea" id="RHEA-COMP:9703"/>
        <dbReference type="ChEBI" id="CHEBI:15378"/>
        <dbReference type="ChEBI" id="CHEBI:30616"/>
        <dbReference type="ChEBI" id="CHEBI:33019"/>
        <dbReference type="ChEBI" id="CHEBI:33384"/>
        <dbReference type="ChEBI" id="CHEBI:78442"/>
        <dbReference type="ChEBI" id="CHEBI:78533"/>
        <dbReference type="ChEBI" id="CHEBI:456215"/>
        <dbReference type="EC" id="6.1.1.11"/>
    </reaction>
</comment>
<dbReference type="PROSITE" id="PS50862">
    <property type="entry name" value="AA_TRNA_LIGASE_II"/>
    <property type="match status" value="1"/>
</dbReference>
<comment type="similarity">
    <text evidence="3">Belongs to the class-II aminoacyl-tRNA synthetase family. Type-1 seryl-tRNA synthetase subfamily.</text>
</comment>
<dbReference type="GO" id="GO:0004828">
    <property type="term" value="F:serine-tRNA ligase activity"/>
    <property type="evidence" value="ECO:0007669"/>
    <property type="project" value="UniProtKB-EC"/>
</dbReference>
<keyword evidence="9" id="KW-0648">Protein biosynthesis</keyword>
<proteinExistence type="inferred from homology"/>
<dbReference type="InterPro" id="IPR045864">
    <property type="entry name" value="aa-tRNA-synth_II/BPL/LPL"/>
</dbReference>
<evidence type="ECO:0000256" key="1">
    <source>
        <dbReference type="ARBA" id="ARBA00004496"/>
    </source>
</evidence>
<dbReference type="InterPro" id="IPR002314">
    <property type="entry name" value="aa-tRNA-synt_IIb"/>
</dbReference>
<reference evidence="15 16" key="1">
    <citation type="submission" date="2024-01" db="EMBL/GenBank/DDBJ databases">
        <authorList>
            <person name="Kunselman E."/>
        </authorList>
    </citation>
    <scope>NUCLEOTIDE SEQUENCE [LARGE SCALE GENOMIC DNA]</scope>
    <source>
        <strain evidence="15">2 abalone samples</strain>
    </source>
</reference>
<accession>A0ABP0EX86</accession>
<evidence type="ECO:0000259" key="14">
    <source>
        <dbReference type="PROSITE" id="PS50862"/>
    </source>
</evidence>
<gene>
    <name evidence="15" type="ORF">CAXC1_60001</name>
</gene>
<comment type="catalytic activity">
    <reaction evidence="11">
        <text>tRNA(Sec) + L-serine + ATP = L-seryl-tRNA(Sec) + AMP + diphosphate + H(+)</text>
        <dbReference type="Rhea" id="RHEA:42580"/>
        <dbReference type="Rhea" id="RHEA-COMP:9742"/>
        <dbReference type="Rhea" id="RHEA-COMP:10128"/>
        <dbReference type="ChEBI" id="CHEBI:15378"/>
        <dbReference type="ChEBI" id="CHEBI:30616"/>
        <dbReference type="ChEBI" id="CHEBI:33019"/>
        <dbReference type="ChEBI" id="CHEBI:33384"/>
        <dbReference type="ChEBI" id="CHEBI:78442"/>
        <dbReference type="ChEBI" id="CHEBI:78533"/>
        <dbReference type="ChEBI" id="CHEBI:456215"/>
        <dbReference type="EC" id="6.1.1.11"/>
    </reaction>
</comment>
<sequence>MHDIKQIRLNADYLINALCKRGHERCNAEKIVADILRKDEHSRKLQLKKQSVQHAIKKISFMVYNNSQLLEMLMSFNFEKFNAELDNKFFNKSNVSLDDISHTLCQFFKPLSDGNFSFFIILPDEQFDNYLKLLIDRLESFSFFYLPEVMDCFLQQVGNICTSSNNIKHNEVVALIINFIKHSISKKCSKFDLSVKSLSKYSTEYIYNFGIKKIEEILEIVELNSIDHLHYPMITMVVTALVFNTINMLFYKSLDNFNNQNNYSDFIYNVEKMIFFLSKSFNKIEENNAGIGIRNTVQLNFYAFIENLITIKEFCKIFLVNENCKIADNKRVLALASYSKNLSKFLLILNEKDKLISAKKDLALLPNILDNSVPRGADENDNLVVKTWGNVKGKKEFGFAPKDHQSIAENLGMLDVKRAVRMSGERFVMLLGDLARLERALIAFMLDVARDCGYHEVAPPLMVSGKTMFGTGQLPKFGDDSYIATTESAVKNFAKKFLLESFNPMQSHGGIGKGMLDALCMINDSNFNINIHNSNDFEKYLKILQKKGLSTSGLAFMKIFKNLHDQFYMKEGFMEFNDTVNLLNKVLHEYISDEIDKFAEYSFDKDFFSNELRNIPTSEVALTCLRIGETIDSNELPIRFTASTPCFRSEAGSAGRDTHGMIRLHQFHKVELVSIVTSNASEQELERMTAVAESILEKLELPYRKILLCGGDTGFSAAKTYDLEVWLPSQGKYREISSCSNCKDFQARRMNTRHKALKDKEWKFVHTLNGSALAIGRTIAAILENFQDANGSIKLPAAIKQYMSGVEYLK</sequence>
<feature type="domain" description="Aminoacyl-transfer RNA synthetases class-II family profile" evidence="14">
    <location>
        <begin position="558"/>
        <end position="796"/>
    </location>
</feature>
<evidence type="ECO:0000256" key="10">
    <source>
        <dbReference type="ARBA" id="ARBA00023146"/>
    </source>
</evidence>
<protein>
    <recommendedName>
        <fullName evidence="4 13">Serine--tRNA ligase</fullName>
        <ecNumber evidence="4 13">6.1.1.11</ecNumber>
    </recommendedName>
</protein>
<evidence type="ECO:0000256" key="9">
    <source>
        <dbReference type="ARBA" id="ARBA00022917"/>
    </source>
</evidence>
<evidence type="ECO:0000256" key="4">
    <source>
        <dbReference type="ARBA" id="ARBA00012840"/>
    </source>
</evidence>
<keyword evidence="8" id="KW-0067">ATP-binding</keyword>
<dbReference type="NCBIfam" id="TIGR00414">
    <property type="entry name" value="serS"/>
    <property type="match status" value="1"/>
</dbReference>
<evidence type="ECO:0000256" key="13">
    <source>
        <dbReference type="NCBIfam" id="TIGR00414"/>
    </source>
</evidence>
<comment type="caution">
    <text evidence="15">The sequence shown here is derived from an EMBL/GenBank/DDBJ whole genome shotgun (WGS) entry which is preliminary data.</text>
</comment>
<evidence type="ECO:0000256" key="2">
    <source>
        <dbReference type="ARBA" id="ARBA00005045"/>
    </source>
</evidence>
<dbReference type="Pfam" id="PF00587">
    <property type="entry name" value="tRNA-synt_2b"/>
    <property type="match status" value="1"/>
</dbReference>